<evidence type="ECO:0000256" key="6">
    <source>
        <dbReference type="SAM" id="MobiDB-lite"/>
    </source>
</evidence>
<evidence type="ECO:0000256" key="2">
    <source>
        <dbReference type="ARBA" id="ARBA00008111"/>
    </source>
</evidence>
<proteinExistence type="inferred from homology"/>
<dbReference type="InterPro" id="IPR009790">
    <property type="entry name" value="TMEM106"/>
</dbReference>
<keyword evidence="11" id="KW-1185">Reference proteome</keyword>
<evidence type="ECO:0000256" key="4">
    <source>
        <dbReference type="ARBA" id="ARBA00022989"/>
    </source>
</evidence>
<reference evidence="10 11" key="1">
    <citation type="submission" date="2024-02" db="EMBL/GenBank/DDBJ databases">
        <authorList>
            <person name="Daric V."/>
            <person name="Darras S."/>
        </authorList>
    </citation>
    <scope>NUCLEOTIDE SEQUENCE [LARGE SCALE GENOMIC DNA]</scope>
</reference>
<comment type="caution">
    <text evidence="10">The sequence shown here is derived from an EMBL/GenBank/DDBJ whole genome shotgun (WGS) entry which is preliminary data.</text>
</comment>
<evidence type="ECO:0000259" key="9">
    <source>
        <dbReference type="Pfam" id="PF21002"/>
    </source>
</evidence>
<evidence type="ECO:0000313" key="11">
    <source>
        <dbReference type="Proteomes" id="UP001642483"/>
    </source>
</evidence>
<dbReference type="EMBL" id="CAWYQH010000001">
    <property type="protein sequence ID" value="CAK8671303.1"/>
    <property type="molecule type" value="Genomic_DNA"/>
</dbReference>
<organism evidence="10 11">
    <name type="scientific">Clavelina lepadiformis</name>
    <name type="common">Light-bulb sea squirt</name>
    <name type="synonym">Ascidia lepadiformis</name>
    <dbReference type="NCBI Taxonomy" id="159417"/>
    <lineage>
        <taxon>Eukaryota</taxon>
        <taxon>Metazoa</taxon>
        <taxon>Chordata</taxon>
        <taxon>Tunicata</taxon>
        <taxon>Ascidiacea</taxon>
        <taxon>Aplousobranchia</taxon>
        <taxon>Clavelinidae</taxon>
        <taxon>Clavelina</taxon>
    </lineage>
</organism>
<accession>A0ABP0EV85</accession>
<evidence type="ECO:0000256" key="7">
    <source>
        <dbReference type="SAM" id="Phobius"/>
    </source>
</evidence>
<evidence type="ECO:0000256" key="5">
    <source>
        <dbReference type="ARBA" id="ARBA00023136"/>
    </source>
</evidence>
<comment type="similarity">
    <text evidence="2">Belongs to the TMEM106 family.</text>
</comment>
<dbReference type="SUPFAM" id="SSF117070">
    <property type="entry name" value="LEA14-like"/>
    <property type="match status" value="1"/>
</dbReference>
<feature type="region of interest" description="Disordered" evidence="6">
    <location>
        <begin position="1"/>
        <end position="32"/>
    </location>
</feature>
<evidence type="ECO:0000259" key="8">
    <source>
        <dbReference type="Pfam" id="PF07092"/>
    </source>
</evidence>
<protein>
    <recommendedName>
        <fullName evidence="12">Transmembrane protein 106B</fullName>
    </recommendedName>
</protein>
<sequence>MQGEPMGNGSLVTAHEPATNGIRSNYGTIGDQPETPGLDDFGYVEFSGKDGRTCPTCHGTGRIAKHHEDELVALIPYNDNRLKPSKTKYYVLLAVVVCLVACGLTLFFLLPRAVNIEEDRILNYTVYLDQNLSTTTIIIENRFNISNGNFFNIEVSDITVEAFFDQVSVGTGKISKQLSIPSRQSQYPVDVTIKTSYNPDNQLEFVVNLCSNPKRKVHDIFIKFQATQTVWYLQHMEQSSMTSYKYLDCSLNNVVVSG</sequence>
<evidence type="ECO:0000313" key="10">
    <source>
        <dbReference type="EMBL" id="CAK8671303.1"/>
    </source>
</evidence>
<name>A0ABP0EV85_CLALP</name>
<evidence type="ECO:0008006" key="12">
    <source>
        <dbReference type="Google" id="ProtNLM"/>
    </source>
</evidence>
<dbReference type="InterPro" id="IPR048509">
    <property type="entry name" value="TMEM106_C"/>
</dbReference>
<dbReference type="InterPro" id="IPR048511">
    <property type="entry name" value="TMEM106_N"/>
</dbReference>
<dbReference type="PANTHER" id="PTHR28556:SF4">
    <property type="entry name" value="TRANSMEMBRANE PROTEIN 106A"/>
    <property type="match status" value="1"/>
</dbReference>
<feature type="transmembrane region" description="Helical" evidence="7">
    <location>
        <begin position="89"/>
        <end position="110"/>
    </location>
</feature>
<dbReference type="Gene3D" id="2.60.40.1820">
    <property type="match status" value="1"/>
</dbReference>
<feature type="domain" description="Transmembrane protein 106 N-terminal" evidence="9">
    <location>
        <begin position="14"/>
        <end position="88"/>
    </location>
</feature>
<dbReference type="PANTHER" id="PTHR28556">
    <property type="entry name" value="TRANSMEMBRANE PROTEIN 106B"/>
    <property type="match status" value="1"/>
</dbReference>
<dbReference type="Proteomes" id="UP001642483">
    <property type="component" value="Unassembled WGS sequence"/>
</dbReference>
<comment type="subcellular location">
    <subcellularLocation>
        <location evidence="1">Endomembrane system</location>
    </subcellularLocation>
</comment>
<dbReference type="Pfam" id="PF21002">
    <property type="entry name" value="TMEM106_N"/>
    <property type="match status" value="1"/>
</dbReference>
<feature type="domain" description="Transmembrane protein 106 C-terminal" evidence="8">
    <location>
        <begin position="111"/>
        <end position="253"/>
    </location>
</feature>
<evidence type="ECO:0000256" key="3">
    <source>
        <dbReference type="ARBA" id="ARBA00022692"/>
    </source>
</evidence>
<keyword evidence="4 7" id="KW-1133">Transmembrane helix</keyword>
<gene>
    <name evidence="10" type="ORF">CVLEPA_LOCUS353</name>
</gene>
<keyword evidence="3 7" id="KW-0812">Transmembrane</keyword>
<dbReference type="Pfam" id="PF07092">
    <property type="entry name" value="TMEM106"/>
    <property type="match status" value="1"/>
</dbReference>
<evidence type="ECO:0000256" key="1">
    <source>
        <dbReference type="ARBA" id="ARBA00004308"/>
    </source>
</evidence>
<keyword evidence="5 7" id="KW-0472">Membrane</keyword>